<reference evidence="4 5" key="1">
    <citation type="submission" date="2021-10" db="EMBL/GenBank/DDBJ databases">
        <title>Streptomyces sp. strain SMC 277, a novel streptomycete isolated from soil.</title>
        <authorList>
            <person name="Chanama M."/>
        </authorList>
    </citation>
    <scope>NUCLEOTIDE SEQUENCE [LARGE SCALE GENOMIC DNA]</scope>
    <source>
        <strain evidence="4 5">SMC 277</strain>
    </source>
</reference>
<dbReference type="EMBL" id="JAJAUY010000007">
    <property type="protein sequence ID" value="MCB5178433.1"/>
    <property type="molecule type" value="Genomic_DNA"/>
</dbReference>
<dbReference type="InterPro" id="IPR003646">
    <property type="entry name" value="SH3-like_bac-type"/>
</dbReference>
<accession>A0ABS8B1F0</accession>
<keyword evidence="5" id="KW-1185">Reference proteome</keyword>
<feature type="chain" id="PRO_5046387117" evidence="2">
    <location>
        <begin position="29"/>
        <end position="153"/>
    </location>
</feature>
<dbReference type="PROSITE" id="PS51781">
    <property type="entry name" value="SH3B"/>
    <property type="match status" value="1"/>
</dbReference>
<evidence type="ECO:0000313" key="5">
    <source>
        <dbReference type="Proteomes" id="UP001199054"/>
    </source>
</evidence>
<dbReference type="RefSeq" id="WP_226724990.1">
    <property type="nucleotide sequence ID" value="NZ_JAJAUY010000007.1"/>
</dbReference>
<evidence type="ECO:0000259" key="3">
    <source>
        <dbReference type="PROSITE" id="PS51781"/>
    </source>
</evidence>
<feature type="domain" description="SH3b" evidence="3">
    <location>
        <begin position="79"/>
        <end position="147"/>
    </location>
</feature>
<evidence type="ECO:0000313" key="4">
    <source>
        <dbReference type="EMBL" id="MCB5178433.1"/>
    </source>
</evidence>
<evidence type="ECO:0000256" key="2">
    <source>
        <dbReference type="SAM" id="SignalP"/>
    </source>
</evidence>
<evidence type="ECO:0000256" key="1">
    <source>
        <dbReference type="SAM" id="MobiDB-lite"/>
    </source>
</evidence>
<dbReference type="Pfam" id="PF08239">
    <property type="entry name" value="SH3_3"/>
    <property type="match status" value="1"/>
</dbReference>
<sequence>MLQPTRTCFALAAGSLVLGLVGAGVAVADENPPRNTPGHGVVLDDDDDYDDEEEWDDEEDGEDEEDGDGPGRPPHHRYATGKVVSRGPLNVRSGPTTHSSVVEKVYPDEKVSISCKKHGERVGGNDLWYHLPEDDGWVAARWVKNLSPVKWCH</sequence>
<dbReference type="SMART" id="SM00287">
    <property type="entry name" value="SH3b"/>
    <property type="match status" value="1"/>
</dbReference>
<feature type="region of interest" description="Disordered" evidence="1">
    <location>
        <begin position="28"/>
        <end position="99"/>
    </location>
</feature>
<protein>
    <submittedName>
        <fullName evidence="4">SH3 domain-containing protein</fullName>
    </submittedName>
</protein>
<feature type="compositionally biased region" description="Acidic residues" evidence="1">
    <location>
        <begin position="43"/>
        <end position="68"/>
    </location>
</feature>
<gene>
    <name evidence="4" type="ORF">LG632_03395</name>
</gene>
<dbReference type="Gene3D" id="2.30.30.40">
    <property type="entry name" value="SH3 Domains"/>
    <property type="match status" value="1"/>
</dbReference>
<comment type="caution">
    <text evidence="4">The sequence shown here is derived from an EMBL/GenBank/DDBJ whole genome shotgun (WGS) entry which is preliminary data.</text>
</comment>
<feature type="signal peptide" evidence="2">
    <location>
        <begin position="1"/>
        <end position="28"/>
    </location>
</feature>
<name>A0ABS8B1F0_9ACTN</name>
<organism evidence="4 5">
    <name type="scientific">Streptomyces antimicrobicus</name>
    <dbReference type="NCBI Taxonomy" id="2883108"/>
    <lineage>
        <taxon>Bacteria</taxon>
        <taxon>Bacillati</taxon>
        <taxon>Actinomycetota</taxon>
        <taxon>Actinomycetes</taxon>
        <taxon>Kitasatosporales</taxon>
        <taxon>Streptomycetaceae</taxon>
        <taxon>Streptomyces</taxon>
    </lineage>
</organism>
<proteinExistence type="predicted"/>
<dbReference type="Proteomes" id="UP001199054">
    <property type="component" value="Unassembled WGS sequence"/>
</dbReference>
<keyword evidence="2" id="KW-0732">Signal</keyword>